<comment type="caution">
    <text evidence="1">The sequence shown here is derived from an EMBL/GenBank/DDBJ whole genome shotgun (WGS) entry which is preliminary data.</text>
</comment>
<dbReference type="EMBL" id="MU276167">
    <property type="protein sequence ID" value="KAI0040786.1"/>
    <property type="molecule type" value="Genomic_DNA"/>
</dbReference>
<accession>A0ACB8RB49</accession>
<dbReference type="Proteomes" id="UP000814033">
    <property type="component" value="Unassembled WGS sequence"/>
</dbReference>
<sequence>MTRIASTSASPDGAVSGSAILDHGDVREAGHPVKRRQKASGNTELDSRKLNLGILHIHGRGRGRTNGGPCAYGERRCIELKRRMTSTWKSGSTSQCSHSPRLFRRLPRVPYPESTVAQAAFNSPRGHRWTRMLAPRAFYGDGGGASGSLGNRRSCHMRQR</sequence>
<gene>
    <name evidence="1" type="ORF">FA95DRAFT_823752</name>
</gene>
<evidence type="ECO:0000313" key="1">
    <source>
        <dbReference type="EMBL" id="KAI0040786.1"/>
    </source>
</evidence>
<evidence type="ECO:0000313" key="2">
    <source>
        <dbReference type="Proteomes" id="UP000814033"/>
    </source>
</evidence>
<organism evidence="1 2">
    <name type="scientific">Auriscalpium vulgare</name>
    <dbReference type="NCBI Taxonomy" id="40419"/>
    <lineage>
        <taxon>Eukaryota</taxon>
        <taxon>Fungi</taxon>
        <taxon>Dikarya</taxon>
        <taxon>Basidiomycota</taxon>
        <taxon>Agaricomycotina</taxon>
        <taxon>Agaricomycetes</taxon>
        <taxon>Russulales</taxon>
        <taxon>Auriscalpiaceae</taxon>
        <taxon>Auriscalpium</taxon>
    </lineage>
</organism>
<reference evidence="1" key="1">
    <citation type="submission" date="2021-02" db="EMBL/GenBank/DDBJ databases">
        <authorList>
            <consortium name="DOE Joint Genome Institute"/>
            <person name="Ahrendt S."/>
            <person name="Looney B.P."/>
            <person name="Miyauchi S."/>
            <person name="Morin E."/>
            <person name="Drula E."/>
            <person name="Courty P.E."/>
            <person name="Chicoki N."/>
            <person name="Fauchery L."/>
            <person name="Kohler A."/>
            <person name="Kuo A."/>
            <person name="Labutti K."/>
            <person name="Pangilinan J."/>
            <person name="Lipzen A."/>
            <person name="Riley R."/>
            <person name="Andreopoulos W."/>
            <person name="He G."/>
            <person name="Johnson J."/>
            <person name="Barry K.W."/>
            <person name="Grigoriev I.V."/>
            <person name="Nagy L."/>
            <person name="Hibbett D."/>
            <person name="Henrissat B."/>
            <person name="Matheny P.B."/>
            <person name="Labbe J."/>
            <person name="Martin F."/>
        </authorList>
    </citation>
    <scope>NUCLEOTIDE SEQUENCE</scope>
    <source>
        <strain evidence="1">FP105234-sp</strain>
    </source>
</reference>
<proteinExistence type="predicted"/>
<name>A0ACB8RB49_9AGAM</name>
<protein>
    <submittedName>
        <fullName evidence="1">Uncharacterized protein</fullName>
    </submittedName>
</protein>
<keyword evidence="2" id="KW-1185">Reference proteome</keyword>
<reference evidence="1" key="2">
    <citation type="journal article" date="2022" name="New Phytol.">
        <title>Evolutionary transition to the ectomycorrhizal habit in the genomes of a hyperdiverse lineage of mushroom-forming fungi.</title>
        <authorList>
            <person name="Looney B."/>
            <person name="Miyauchi S."/>
            <person name="Morin E."/>
            <person name="Drula E."/>
            <person name="Courty P.E."/>
            <person name="Kohler A."/>
            <person name="Kuo A."/>
            <person name="LaButti K."/>
            <person name="Pangilinan J."/>
            <person name="Lipzen A."/>
            <person name="Riley R."/>
            <person name="Andreopoulos W."/>
            <person name="He G."/>
            <person name="Johnson J."/>
            <person name="Nolan M."/>
            <person name="Tritt A."/>
            <person name="Barry K.W."/>
            <person name="Grigoriev I.V."/>
            <person name="Nagy L.G."/>
            <person name="Hibbett D."/>
            <person name="Henrissat B."/>
            <person name="Matheny P.B."/>
            <person name="Labbe J."/>
            <person name="Martin F.M."/>
        </authorList>
    </citation>
    <scope>NUCLEOTIDE SEQUENCE</scope>
    <source>
        <strain evidence="1">FP105234-sp</strain>
    </source>
</reference>